<dbReference type="OrthoDB" id="9775724at2"/>
<dbReference type="SUPFAM" id="SSF52540">
    <property type="entry name" value="P-loop containing nucleoside triphosphate hydrolases"/>
    <property type="match status" value="1"/>
</dbReference>
<dbReference type="PANTHER" id="PTHR32309:SF13">
    <property type="entry name" value="FERRIC ENTEROBACTIN TRANSPORT PROTEIN FEPE"/>
    <property type="match status" value="1"/>
</dbReference>
<proteinExistence type="inferred from homology"/>
<evidence type="ECO:0000256" key="8">
    <source>
        <dbReference type="ARBA" id="ARBA00051245"/>
    </source>
</evidence>
<evidence type="ECO:0000313" key="12">
    <source>
        <dbReference type="Proteomes" id="UP000234845"/>
    </source>
</evidence>
<dbReference type="InterPro" id="IPR050445">
    <property type="entry name" value="Bact_polysacc_biosynth/exp"/>
</dbReference>
<evidence type="ECO:0000256" key="9">
    <source>
        <dbReference type="SAM" id="MobiDB-lite"/>
    </source>
</evidence>
<keyword evidence="12" id="KW-1185">Reference proteome</keyword>
<dbReference type="RefSeq" id="WP_101522335.1">
    <property type="nucleotide sequence ID" value="NZ_PKLZ01000012.1"/>
</dbReference>
<keyword evidence="7" id="KW-0829">Tyrosine-protein kinase</keyword>
<reference evidence="12" key="1">
    <citation type="submission" date="2017-11" db="EMBL/GenBank/DDBJ databases">
        <title>The draft genome sequence of Chromatocurvus sp. F02.</title>
        <authorList>
            <person name="Du Z.-J."/>
            <person name="Chang Y.-Q."/>
        </authorList>
    </citation>
    <scope>NUCLEOTIDE SEQUENCE [LARGE SCALE GENOMIC DNA]</scope>
    <source>
        <strain evidence="12">F02</strain>
    </source>
</reference>
<dbReference type="NCBIfam" id="TIGR03018">
    <property type="entry name" value="pepcterm_TyrKin"/>
    <property type="match status" value="1"/>
</dbReference>
<protein>
    <recommendedName>
        <fullName evidence="2">non-specific protein-tyrosine kinase</fullName>
        <ecNumber evidence="2">2.7.10.2</ecNumber>
    </recommendedName>
</protein>
<dbReference type="Pfam" id="PF13614">
    <property type="entry name" value="AAA_31"/>
    <property type="match status" value="1"/>
</dbReference>
<sequence>MSTIEKALGRLQSESAAAEPEATEDTIERAGSPAPATATGPAGPTAGAMAGGAGGLKIDIPFDVLHSQGFLTPTVPRSVIAEEFRAIKRPLLKNISGQTPTPIKNANLIMVTSALQGDGKTFTSLNLAMSIAMEQDKTVLYVDADVLKATAGHQLGIPAGTPGLIDVLRDEHIALQDVILHTSMPKLRVLAAGTPDAHATELLASESMHQLMLELSARYHDRVIVFDSPPLLLTNEAGVLASFMGQVVFVAGADFTPQHAVQEALERIGQDKMVGMVLNRASRRRIGLFGKSYGFGGYGYGYGYGYGGGEGERAQAADLADQAAGRAQNP</sequence>
<gene>
    <name evidence="11" type="ORF">CWI75_14985</name>
</gene>
<dbReference type="InterPro" id="IPR005702">
    <property type="entry name" value="Wzc-like_C"/>
</dbReference>
<evidence type="ECO:0000256" key="2">
    <source>
        <dbReference type="ARBA" id="ARBA00011903"/>
    </source>
</evidence>
<dbReference type="PANTHER" id="PTHR32309">
    <property type="entry name" value="TYROSINE-PROTEIN KINASE"/>
    <property type="match status" value="1"/>
</dbReference>
<organism evidence="11 12">
    <name type="scientific">Kineobactrum sediminis</name>
    <dbReference type="NCBI Taxonomy" id="1905677"/>
    <lineage>
        <taxon>Bacteria</taxon>
        <taxon>Pseudomonadati</taxon>
        <taxon>Pseudomonadota</taxon>
        <taxon>Gammaproteobacteria</taxon>
        <taxon>Cellvibrionales</taxon>
        <taxon>Halieaceae</taxon>
        <taxon>Kineobactrum</taxon>
    </lineage>
</organism>
<evidence type="ECO:0000256" key="7">
    <source>
        <dbReference type="ARBA" id="ARBA00023137"/>
    </source>
</evidence>
<keyword evidence="4" id="KW-0547">Nucleotide-binding</keyword>
<evidence type="ECO:0000313" key="11">
    <source>
        <dbReference type="EMBL" id="PLW81536.1"/>
    </source>
</evidence>
<dbReference type="Gene3D" id="3.40.50.300">
    <property type="entry name" value="P-loop containing nucleotide triphosphate hydrolases"/>
    <property type="match status" value="1"/>
</dbReference>
<evidence type="ECO:0000259" key="10">
    <source>
        <dbReference type="Pfam" id="PF13614"/>
    </source>
</evidence>
<evidence type="ECO:0000256" key="1">
    <source>
        <dbReference type="ARBA" id="ARBA00007316"/>
    </source>
</evidence>
<dbReference type="CDD" id="cd05387">
    <property type="entry name" value="BY-kinase"/>
    <property type="match status" value="1"/>
</dbReference>
<evidence type="ECO:0000256" key="5">
    <source>
        <dbReference type="ARBA" id="ARBA00022777"/>
    </source>
</evidence>
<feature type="compositionally biased region" description="Low complexity" evidence="9">
    <location>
        <begin position="30"/>
        <end position="48"/>
    </location>
</feature>
<evidence type="ECO:0000256" key="6">
    <source>
        <dbReference type="ARBA" id="ARBA00022840"/>
    </source>
</evidence>
<dbReference type="Proteomes" id="UP000234845">
    <property type="component" value="Unassembled WGS sequence"/>
</dbReference>
<evidence type="ECO:0000256" key="4">
    <source>
        <dbReference type="ARBA" id="ARBA00022741"/>
    </source>
</evidence>
<evidence type="ECO:0000256" key="3">
    <source>
        <dbReference type="ARBA" id="ARBA00022679"/>
    </source>
</evidence>
<dbReference type="InterPro" id="IPR027417">
    <property type="entry name" value="P-loop_NTPase"/>
</dbReference>
<comment type="catalytic activity">
    <reaction evidence="8">
        <text>L-tyrosyl-[protein] + ATP = O-phospho-L-tyrosyl-[protein] + ADP + H(+)</text>
        <dbReference type="Rhea" id="RHEA:10596"/>
        <dbReference type="Rhea" id="RHEA-COMP:10136"/>
        <dbReference type="Rhea" id="RHEA-COMP:20101"/>
        <dbReference type="ChEBI" id="CHEBI:15378"/>
        <dbReference type="ChEBI" id="CHEBI:30616"/>
        <dbReference type="ChEBI" id="CHEBI:46858"/>
        <dbReference type="ChEBI" id="CHEBI:61978"/>
        <dbReference type="ChEBI" id="CHEBI:456216"/>
        <dbReference type="EC" id="2.7.10.2"/>
    </reaction>
</comment>
<dbReference type="EC" id="2.7.10.2" evidence="2"/>
<feature type="region of interest" description="Disordered" evidence="9">
    <location>
        <begin position="1"/>
        <end position="48"/>
    </location>
</feature>
<accession>A0A2N5XZH0</accession>
<dbReference type="GO" id="GO:0005886">
    <property type="term" value="C:plasma membrane"/>
    <property type="evidence" value="ECO:0007669"/>
    <property type="project" value="TreeGrafter"/>
</dbReference>
<dbReference type="GO" id="GO:0004713">
    <property type="term" value="F:protein tyrosine kinase activity"/>
    <property type="evidence" value="ECO:0007669"/>
    <property type="project" value="TreeGrafter"/>
</dbReference>
<keyword evidence="6" id="KW-0067">ATP-binding</keyword>
<dbReference type="AlphaFoldDB" id="A0A2N5XZH0"/>
<comment type="caution">
    <text evidence="11">The sequence shown here is derived from an EMBL/GenBank/DDBJ whole genome shotgun (WGS) entry which is preliminary data.</text>
</comment>
<keyword evidence="3" id="KW-0808">Transferase</keyword>
<dbReference type="EMBL" id="PKLZ01000012">
    <property type="protein sequence ID" value="PLW81536.1"/>
    <property type="molecule type" value="Genomic_DNA"/>
</dbReference>
<keyword evidence="5" id="KW-0418">Kinase</keyword>
<name>A0A2N5XZH0_9GAMM</name>
<feature type="domain" description="AAA" evidence="10">
    <location>
        <begin position="109"/>
        <end position="232"/>
    </location>
</feature>
<comment type="similarity">
    <text evidence="1">Belongs to the CpsD/CapB family.</text>
</comment>
<dbReference type="InterPro" id="IPR025669">
    <property type="entry name" value="AAA_dom"/>
</dbReference>